<reference evidence="2" key="1">
    <citation type="journal article" date="2015" name="PeerJ">
        <title>First genomic representation of candidate bacterial phylum KSB3 points to enhanced environmental sensing as a trigger of wastewater bulking.</title>
        <authorList>
            <person name="Sekiguchi Y."/>
            <person name="Ohashi A."/>
            <person name="Parks D.H."/>
            <person name="Yamauchi T."/>
            <person name="Tyson G.W."/>
            <person name="Hugenholtz P."/>
        </authorList>
    </citation>
    <scope>NUCLEOTIDE SEQUENCE [LARGE SCALE GENOMIC DNA]</scope>
</reference>
<protein>
    <submittedName>
        <fullName evidence="2">Putative endo alpha-1,4 polygalactosaminidase</fullName>
    </submittedName>
</protein>
<accession>A0A081CAI3</accession>
<dbReference type="PANTHER" id="PTHR35273">
    <property type="entry name" value="ALPHA-1,4 POLYGALACTOSAMINIDASE, PUTATIVE (AFU_ORTHOLOGUE AFUA_3G07890)-RELATED"/>
    <property type="match status" value="1"/>
</dbReference>
<dbReference type="Pfam" id="PF03537">
    <property type="entry name" value="Glyco_hydro_114"/>
    <property type="match status" value="1"/>
</dbReference>
<dbReference type="PANTHER" id="PTHR35273:SF2">
    <property type="entry name" value="ALPHA-GALACTOSIDASE"/>
    <property type="match status" value="1"/>
</dbReference>
<evidence type="ECO:0000313" key="3">
    <source>
        <dbReference type="Proteomes" id="UP000030661"/>
    </source>
</evidence>
<feature type="domain" description="Glycoside-hydrolase family GH114 TIM-barrel" evidence="1">
    <location>
        <begin position="50"/>
        <end position="266"/>
    </location>
</feature>
<name>A0A081CAI3_VECG1</name>
<dbReference type="EMBL" id="DF820480">
    <property type="protein sequence ID" value="GAK61588.1"/>
    <property type="molecule type" value="Genomic_DNA"/>
</dbReference>
<dbReference type="Gene3D" id="3.20.20.70">
    <property type="entry name" value="Aldolase class I"/>
    <property type="match status" value="1"/>
</dbReference>
<gene>
    <name evidence="2" type="ORF">U27_01489</name>
</gene>
<dbReference type="InterPro" id="IPR004352">
    <property type="entry name" value="GH114_TIM-barrel"/>
</dbReference>
<dbReference type="STRING" id="1499967.U27_01489"/>
<dbReference type="Proteomes" id="UP000030661">
    <property type="component" value="Unassembled WGS sequence"/>
</dbReference>
<dbReference type="InterPro" id="IPR013785">
    <property type="entry name" value="Aldolase_TIM"/>
</dbReference>
<evidence type="ECO:0000313" key="2">
    <source>
        <dbReference type="EMBL" id="GAK61588.1"/>
    </source>
</evidence>
<dbReference type="InterPro" id="IPR017853">
    <property type="entry name" value="GH"/>
</dbReference>
<sequence length="286" mass="32255">MKPIRFIARHRMALTSRRISGICLVVLTGLGHITAVGQSSSRWQPSAGTTWYWQLTGTLDLSQPVQVYDIDLFEVEETTINTLHGQSKKVVCYFSAGSWEAWRPDADDFPEAVKGNPLEGWPDERWLDIRSADVRSIMQNRLDLAMSKGCDGVEPDNVDGYTNNSGFPLTAADQLAYNQFLAVEAHARNLAIGLKNDLDQIVALVNDFDFAVNEQCFQYDECSLLQPFINQNKAVFGVEYELAVNAFCPQANSMHLSFARANYDLDGTLWEACWPMEKHSYLLWTK</sequence>
<dbReference type="AlphaFoldDB" id="A0A081CAI3"/>
<dbReference type="eggNOG" id="COG3868">
    <property type="taxonomic scope" value="Bacteria"/>
</dbReference>
<proteinExistence type="predicted"/>
<keyword evidence="3" id="KW-1185">Reference proteome</keyword>
<dbReference type="HOGENOM" id="CLU_051214_3_0_0"/>
<dbReference type="SUPFAM" id="SSF51445">
    <property type="entry name" value="(Trans)glycosidases"/>
    <property type="match status" value="1"/>
</dbReference>
<organism evidence="2">
    <name type="scientific">Vecturithrix granuli</name>
    <dbReference type="NCBI Taxonomy" id="1499967"/>
    <lineage>
        <taxon>Bacteria</taxon>
        <taxon>Candidatus Moduliflexota</taxon>
        <taxon>Candidatus Vecturitrichia</taxon>
        <taxon>Candidatus Vecturitrichales</taxon>
        <taxon>Candidatus Vecturitrichaceae</taxon>
        <taxon>Candidatus Vecturithrix</taxon>
    </lineage>
</organism>
<evidence type="ECO:0000259" key="1">
    <source>
        <dbReference type="Pfam" id="PF03537"/>
    </source>
</evidence>